<evidence type="ECO:0000259" key="5">
    <source>
        <dbReference type="PROSITE" id="PS50102"/>
    </source>
</evidence>
<feature type="compositionally biased region" description="Basic and acidic residues" evidence="4">
    <location>
        <begin position="608"/>
        <end position="617"/>
    </location>
</feature>
<dbReference type="Proteomes" id="UP000001876">
    <property type="component" value="Unassembled WGS sequence"/>
</dbReference>
<dbReference type="InterPro" id="IPR000504">
    <property type="entry name" value="RRM_dom"/>
</dbReference>
<feature type="compositionally biased region" description="Low complexity" evidence="4">
    <location>
        <begin position="120"/>
        <end position="130"/>
    </location>
</feature>
<feature type="compositionally biased region" description="Low complexity" evidence="4">
    <location>
        <begin position="85"/>
        <end position="99"/>
    </location>
</feature>
<dbReference type="AlphaFoldDB" id="C1N7Z8"/>
<organism evidence="7">
    <name type="scientific">Micromonas pusilla (strain CCMP1545)</name>
    <name type="common">Picoplanktonic green alga</name>
    <dbReference type="NCBI Taxonomy" id="564608"/>
    <lineage>
        <taxon>Eukaryota</taxon>
        <taxon>Viridiplantae</taxon>
        <taxon>Chlorophyta</taxon>
        <taxon>Mamiellophyceae</taxon>
        <taxon>Mamiellales</taxon>
        <taxon>Mamiellaceae</taxon>
        <taxon>Micromonas</taxon>
    </lineage>
</organism>
<dbReference type="InterPro" id="IPR012677">
    <property type="entry name" value="Nucleotide-bd_a/b_plait_sf"/>
</dbReference>
<evidence type="ECO:0000313" key="7">
    <source>
        <dbReference type="Proteomes" id="UP000001876"/>
    </source>
</evidence>
<feature type="compositionally biased region" description="Basic and acidic residues" evidence="4">
    <location>
        <begin position="771"/>
        <end position="784"/>
    </location>
</feature>
<evidence type="ECO:0000256" key="4">
    <source>
        <dbReference type="SAM" id="MobiDB-lite"/>
    </source>
</evidence>
<dbReference type="InterPro" id="IPR035979">
    <property type="entry name" value="RBD_domain_sf"/>
</dbReference>
<dbReference type="Pfam" id="PF00076">
    <property type="entry name" value="RRM_1"/>
    <property type="match status" value="1"/>
</dbReference>
<dbReference type="PANTHER" id="PTHR24012">
    <property type="entry name" value="RNA BINDING PROTEIN"/>
    <property type="match status" value="1"/>
</dbReference>
<feature type="region of interest" description="Disordered" evidence="4">
    <location>
        <begin position="635"/>
        <end position="814"/>
    </location>
</feature>
<sequence length="1016" mass="111508">MAMRRFAHVASRRWIVPPLGETSARVGGGGVGERAIRAGGAQTTQRARFWNWFLGSKDGADERDDDEATKKKRKGDARGDDADDAAAAPARSGADDSAPGGSPFSRAMRDAATSDDRDASSSTSSSSSSSSDDDDNLRDAPSDEVRELAKAMRDVARGDGDRGDDRSERAERGDRGRDASARSRDEGKRHRSDPRGKQKPVLFVRNVPSHFNAKKLAELFDDAEKHPVQSAKFKREHPEHGAHGLVLFRSRRDADAALETIRGRTTAAAADGAGEIVAEYARNPDAVGGSKRSKEGGDMEDEDVGGRRRRQPERERGAREKKDAKSERLETRRDAATRAEGEDAPPSPAPRAPGEPFVPRYAREAAAAAERAREFGEKKTPAADREGDKHANLYVRNFPKNFDDRALRRLFSKHGAVRAVLLMKDATLLSPTAIVRFRDAAAAAAAMEATAGAMIEGSHEGLPLHVEYALSREEREAMRAERIQNKIAYKEAKEARRARQEEIMKKNIMHMHAENIPSHLTSDQFNEMFAAYEVSAAKLYYANGPKPSAIFACPAECAVGLVAAFHDRELPGCPAPMKVTLRQEKSAERQRTQARRYGEVEASFESDDATRAKYRDAEERTRVIAAKMRAEIDAERIARRSDRDRARSRPGGGPGPGPGSTELPPRAKPYEYVPRSKRGDDASDASGRRSTVYVDGKQRAYGSRRPGPVAGPDGEINPERPRRAGVMERQARRSGGGGGGGGGGAAEARAKLENATARMRARGKDVAFGGAREERGRGRRRDDFGEGGGWGSGGGKGGGGGRGASYDDDPERTRLSPEVEAQMKLRREEVLRAATGDDQYDWDPAKFERFHKVQLTENHMHSEFISCPIVPGYTREIDRSHMRGEKLLDANKDWIMRVAGIGSDEEYERIKAQTLERHETLKNIQEQQRVYRGESPFKADFIAERKSIADEVAAMKPSNPLAEFARKAADALDANPNWAYDRKIATMKKLMRLSDTLAAETETTTTAAAAKESQSQ</sequence>
<reference evidence="6 7" key="1">
    <citation type="journal article" date="2009" name="Science">
        <title>Green evolution and dynamic adaptations revealed by genomes of the marine picoeukaryotes Micromonas.</title>
        <authorList>
            <person name="Worden A.Z."/>
            <person name="Lee J.H."/>
            <person name="Mock T."/>
            <person name="Rouze P."/>
            <person name="Simmons M.P."/>
            <person name="Aerts A.L."/>
            <person name="Allen A.E."/>
            <person name="Cuvelier M.L."/>
            <person name="Derelle E."/>
            <person name="Everett M.V."/>
            <person name="Foulon E."/>
            <person name="Grimwood J."/>
            <person name="Gundlach H."/>
            <person name="Henrissat B."/>
            <person name="Napoli C."/>
            <person name="McDonald S.M."/>
            <person name="Parker M.S."/>
            <person name="Rombauts S."/>
            <person name="Salamov A."/>
            <person name="Von Dassow P."/>
            <person name="Badger J.H."/>
            <person name="Coutinho P.M."/>
            <person name="Demir E."/>
            <person name="Dubchak I."/>
            <person name="Gentemann C."/>
            <person name="Eikrem W."/>
            <person name="Gready J.E."/>
            <person name="John U."/>
            <person name="Lanier W."/>
            <person name="Lindquist E.A."/>
            <person name="Lucas S."/>
            <person name="Mayer K.F."/>
            <person name="Moreau H."/>
            <person name="Not F."/>
            <person name="Otillar R."/>
            <person name="Panaud O."/>
            <person name="Pangilinan J."/>
            <person name="Paulsen I."/>
            <person name="Piegu B."/>
            <person name="Poliakov A."/>
            <person name="Robbens S."/>
            <person name="Schmutz J."/>
            <person name="Toulza E."/>
            <person name="Wyss T."/>
            <person name="Zelensky A."/>
            <person name="Zhou K."/>
            <person name="Armbrust E.V."/>
            <person name="Bhattacharya D."/>
            <person name="Goodenough U.W."/>
            <person name="Van de Peer Y."/>
            <person name="Grigoriev I.V."/>
        </authorList>
    </citation>
    <scope>NUCLEOTIDE SEQUENCE [LARGE SCALE GENOMIC DNA]</scope>
    <source>
        <strain evidence="6 7">CCMP1545</strain>
    </source>
</reference>
<feature type="domain" description="RRM" evidence="5">
    <location>
        <begin position="391"/>
        <end position="471"/>
    </location>
</feature>
<name>C1N7Z8_MICPC</name>
<dbReference type="OMA" id="NEQHTHA"/>
<dbReference type="CDD" id="cd00590">
    <property type="entry name" value="RRM_SF"/>
    <property type="match status" value="2"/>
</dbReference>
<protein>
    <submittedName>
        <fullName evidence="6">Predicted protein</fullName>
    </submittedName>
</protein>
<keyword evidence="1" id="KW-0677">Repeat</keyword>
<dbReference type="EMBL" id="GG663750">
    <property type="protein sequence ID" value="EEH51615.1"/>
    <property type="molecule type" value="Genomic_DNA"/>
</dbReference>
<gene>
    <name evidence="6" type="ORF">MICPUCDRAFT_49091</name>
</gene>
<feature type="compositionally biased region" description="Gly residues" evidence="4">
    <location>
        <begin position="734"/>
        <end position="745"/>
    </location>
</feature>
<dbReference type="KEGG" id="mpp:MICPUCDRAFT_49091"/>
<feature type="compositionally biased region" description="Basic and acidic residues" evidence="4">
    <location>
        <begin position="312"/>
        <end position="341"/>
    </location>
</feature>
<dbReference type="PROSITE" id="PS50102">
    <property type="entry name" value="RRM"/>
    <property type="match status" value="2"/>
</dbReference>
<keyword evidence="7" id="KW-1185">Reference proteome</keyword>
<evidence type="ECO:0000256" key="3">
    <source>
        <dbReference type="PROSITE-ProRule" id="PRU00176"/>
    </source>
</evidence>
<feature type="region of interest" description="Disordered" evidence="4">
    <location>
        <begin position="54"/>
        <end position="207"/>
    </location>
</feature>
<feature type="compositionally biased region" description="Basic and acidic residues" evidence="4">
    <location>
        <begin position="635"/>
        <end position="647"/>
    </location>
</feature>
<evidence type="ECO:0000256" key="2">
    <source>
        <dbReference type="ARBA" id="ARBA00022884"/>
    </source>
</evidence>
<feature type="compositionally biased region" description="Basic and acidic residues" evidence="4">
    <location>
        <begin position="137"/>
        <end position="196"/>
    </location>
</feature>
<feature type="domain" description="RRM" evidence="5">
    <location>
        <begin position="200"/>
        <end position="283"/>
    </location>
</feature>
<evidence type="ECO:0000313" key="6">
    <source>
        <dbReference type="EMBL" id="EEH51615.1"/>
    </source>
</evidence>
<dbReference type="GeneID" id="9689624"/>
<dbReference type="RefSeq" id="XP_003063993.1">
    <property type="nucleotide sequence ID" value="XM_003063947.1"/>
</dbReference>
<feature type="region of interest" description="Disordered" evidence="4">
    <location>
        <begin position="281"/>
        <end position="388"/>
    </location>
</feature>
<feature type="compositionally biased region" description="Basic and acidic residues" evidence="4">
    <location>
        <begin position="107"/>
        <end position="119"/>
    </location>
</feature>
<feature type="compositionally biased region" description="Gly residues" evidence="4">
    <location>
        <begin position="786"/>
        <end position="803"/>
    </location>
</feature>
<dbReference type="SUPFAM" id="SSF54928">
    <property type="entry name" value="RNA-binding domain, RBD"/>
    <property type="match status" value="2"/>
</dbReference>
<feature type="compositionally biased region" description="Basic and acidic residues" evidence="4">
    <location>
        <begin position="717"/>
        <end position="731"/>
    </location>
</feature>
<evidence type="ECO:0000256" key="1">
    <source>
        <dbReference type="ARBA" id="ARBA00022737"/>
    </source>
</evidence>
<dbReference type="GO" id="GO:0003723">
    <property type="term" value="F:RNA binding"/>
    <property type="evidence" value="ECO:0007669"/>
    <property type="project" value="UniProtKB-UniRule"/>
</dbReference>
<dbReference type="Gene3D" id="3.30.70.330">
    <property type="match status" value="2"/>
</dbReference>
<dbReference type="OrthoDB" id="1932806at2759"/>
<feature type="compositionally biased region" description="Basic and acidic residues" evidence="4">
    <location>
        <begin position="370"/>
        <end position="388"/>
    </location>
</feature>
<proteinExistence type="predicted"/>
<accession>C1N7Z8</accession>
<dbReference type="SMART" id="SM00360">
    <property type="entry name" value="RRM"/>
    <property type="match status" value="2"/>
</dbReference>
<keyword evidence="2 3" id="KW-0694">RNA-binding</keyword>
<feature type="compositionally biased region" description="Basic and acidic residues" evidence="4">
    <location>
        <begin position="581"/>
        <end position="599"/>
    </location>
</feature>
<feature type="region of interest" description="Disordered" evidence="4">
    <location>
        <begin position="581"/>
        <end position="617"/>
    </location>
</feature>
<dbReference type="STRING" id="564608.C1N7Z8"/>